<dbReference type="Pfam" id="PF20149">
    <property type="entry name" value="DUF6532"/>
    <property type="match status" value="1"/>
</dbReference>
<dbReference type="EMBL" id="JANIEX010001508">
    <property type="protein sequence ID" value="KAJ3557173.1"/>
    <property type="molecule type" value="Genomic_DNA"/>
</dbReference>
<dbReference type="Proteomes" id="UP001213000">
    <property type="component" value="Unassembled WGS sequence"/>
</dbReference>
<name>A0AAD5VJD5_9AGAR</name>
<feature type="domain" description="DUF6532" evidence="1">
    <location>
        <begin position="20"/>
        <end position="118"/>
    </location>
</feature>
<proteinExistence type="predicted"/>
<evidence type="ECO:0000259" key="1">
    <source>
        <dbReference type="Pfam" id="PF20149"/>
    </source>
</evidence>
<organism evidence="2 3">
    <name type="scientific">Leucocoprinus birnbaumii</name>
    <dbReference type="NCBI Taxonomy" id="56174"/>
    <lineage>
        <taxon>Eukaryota</taxon>
        <taxon>Fungi</taxon>
        <taxon>Dikarya</taxon>
        <taxon>Basidiomycota</taxon>
        <taxon>Agaricomycotina</taxon>
        <taxon>Agaricomycetes</taxon>
        <taxon>Agaricomycetidae</taxon>
        <taxon>Agaricales</taxon>
        <taxon>Agaricineae</taxon>
        <taxon>Agaricaceae</taxon>
        <taxon>Leucocoprinus</taxon>
    </lineage>
</organism>
<reference evidence="2" key="1">
    <citation type="submission" date="2022-07" db="EMBL/GenBank/DDBJ databases">
        <title>Genome Sequence of Leucocoprinus birnbaumii.</title>
        <authorList>
            <person name="Buettner E."/>
        </authorList>
    </citation>
    <scope>NUCLEOTIDE SEQUENCE</scope>
    <source>
        <strain evidence="2">VT141</strain>
    </source>
</reference>
<gene>
    <name evidence="2" type="ORF">NP233_g11809</name>
</gene>
<accession>A0AAD5VJD5</accession>
<dbReference type="InterPro" id="IPR045341">
    <property type="entry name" value="DUF6532"/>
</dbReference>
<comment type="caution">
    <text evidence="2">The sequence shown here is derived from an EMBL/GenBank/DDBJ whole genome shotgun (WGS) entry which is preliminary data.</text>
</comment>
<sequence>MISSNKEIRTLTARVDEHGNILWQHDKTKIYQGPELLRTLQQAFFATNTAFGYKFEEHYKSTHPDRSEAELPMSLIALAATGVYAALSARESGQRVKQTFDGDKNKAAYDRHIEYLKSIHHDNIGAYHKITSDLLKAVMTHGSNTSDSAPVGNALAVMDLSGY</sequence>
<keyword evidence="3" id="KW-1185">Reference proteome</keyword>
<evidence type="ECO:0000313" key="2">
    <source>
        <dbReference type="EMBL" id="KAJ3557173.1"/>
    </source>
</evidence>
<protein>
    <recommendedName>
        <fullName evidence="1">DUF6532 domain-containing protein</fullName>
    </recommendedName>
</protein>
<dbReference type="AlphaFoldDB" id="A0AAD5VJD5"/>
<evidence type="ECO:0000313" key="3">
    <source>
        <dbReference type="Proteomes" id="UP001213000"/>
    </source>
</evidence>